<dbReference type="GO" id="GO:0051536">
    <property type="term" value="F:iron-sulfur cluster binding"/>
    <property type="evidence" value="ECO:0007669"/>
    <property type="project" value="UniProtKB-KW"/>
</dbReference>
<dbReference type="PRINTS" id="PR00469">
    <property type="entry name" value="PNDRDTASEII"/>
</dbReference>
<evidence type="ECO:0000256" key="2">
    <source>
        <dbReference type="ARBA" id="ARBA00001966"/>
    </source>
</evidence>
<evidence type="ECO:0000313" key="10">
    <source>
        <dbReference type="EMBL" id="TDF91182.1"/>
    </source>
</evidence>
<reference evidence="10 11" key="1">
    <citation type="submission" date="2019-03" db="EMBL/GenBank/DDBJ databases">
        <title>Whole genome sequence of Arthrobacter sp JH1-1.</title>
        <authorList>
            <person name="Trinh H.N."/>
        </authorList>
    </citation>
    <scope>NUCLEOTIDE SEQUENCE [LARGE SCALE GENOMIC DNA]</scope>
    <source>
        <strain evidence="10 11">JH1-1</strain>
    </source>
</reference>
<evidence type="ECO:0000256" key="6">
    <source>
        <dbReference type="ARBA" id="ARBA00023002"/>
    </source>
</evidence>
<dbReference type="AlphaFoldDB" id="A0A4R5K8P6"/>
<dbReference type="InterPro" id="IPR013785">
    <property type="entry name" value="Aldolase_TIM"/>
</dbReference>
<protein>
    <recommendedName>
        <fullName evidence="9">NADH:flavin oxidoreductase/NADH oxidase N-terminal domain-containing protein</fullName>
    </recommendedName>
</protein>
<evidence type="ECO:0000313" key="11">
    <source>
        <dbReference type="Proteomes" id="UP000295511"/>
    </source>
</evidence>
<comment type="caution">
    <text evidence="10">The sequence shown here is derived from an EMBL/GenBank/DDBJ whole genome shotgun (WGS) entry which is preliminary data.</text>
</comment>
<gene>
    <name evidence="10" type="ORF">E1809_21465</name>
</gene>
<dbReference type="Proteomes" id="UP000295511">
    <property type="component" value="Unassembled WGS sequence"/>
</dbReference>
<dbReference type="PANTHER" id="PTHR42917">
    <property type="entry name" value="2,4-DIENOYL-COA REDUCTASE"/>
    <property type="match status" value="1"/>
</dbReference>
<dbReference type="InterPro" id="IPR001155">
    <property type="entry name" value="OxRdtase_FMN_N"/>
</dbReference>
<keyword evidence="11" id="KW-1185">Reference proteome</keyword>
<evidence type="ECO:0000256" key="5">
    <source>
        <dbReference type="ARBA" id="ARBA00022723"/>
    </source>
</evidence>
<evidence type="ECO:0000259" key="9">
    <source>
        <dbReference type="Pfam" id="PF00724"/>
    </source>
</evidence>
<dbReference type="Pfam" id="PF00724">
    <property type="entry name" value="Oxidored_FMN"/>
    <property type="match status" value="1"/>
</dbReference>
<evidence type="ECO:0000256" key="7">
    <source>
        <dbReference type="ARBA" id="ARBA00023004"/>
    </source>
</evidence>
<dbReference type="Gene3D" id="3.40.50.720">
    <property type="entry name" value="NAD(P)-binding Rossmann-like Domain"/>
    <property type="match status" value="1"/>
</dbReference>
<keyword evidence="3" id="KW-0285">Flavoprotein</keyword>
<proteinExistence type="predicted"/>
<organism evidence="10 11">
    <name type="scientific">Arthrobacter terricola</name>
    <dbReference type="NCBI Taxonomy" id="2547396"/>
    <lineage>
        <taxon>Bacteria</taxon>
        <taxon>Bacillati</taxon>
        <taxon>Actinomycetota</taxon>
        <taxon>Actinomycetes</taxon>
        <taxon>Micrococcales</taxon>
        <taxon>Micrococcaceae</taxon>
        <taxon>Arthrobacter</taxon>
    </lineage>
</organism>
<dbReference type="SUPFAM" id="SSF51395">
    <property type="entry name" value="FMN-linked oxidoreductases"/>
    <property type="match status" value="1"/>
</dbReference>
<dbReference type="Pfam" id="PF13450">
    <property type="entry name" value="NAD_binding_8"/>
    <property type="match status" value="1"/>
</dbReference>
<dbReference type="GO" id="GO:0016491">
    <property type="term" value="F:oxidoreductase activity"/>
    <property type="evidence" value="ECO:0007669"/>
    <property type="project" value="UniProtKB-KW"/>
</dbReference>
<dbReference type="InterPro" id="IPR051793">
    <property type="entry name" value="NADH:flavin_oxidoreductase"/>
</dbReference>
<evidence type="ECO:0000256" key="3">
    <source>
        <dbReference type="ARBA" id="ARBA00022630"/>
    </source>
</evidence>
<dbReference type="Gene3D" id="3.20.20.70">
    <property type="entry name" value="Aldolase class I"/>
    <property type="match status" value="1"/>
</dbReference>
<evidence type="ECO:0000256" key="1">
    <source>
        <dbReference type="ARBA" id="ARBA00001917"/>
    </source>
</evidence>
<comment type="cofactor">
    <cofactor evidence="1">
        <name>FMN</name>
        <dbReference type="ChEBI" id="CHEBI:58210"/>
    </cofactor>
</comment>
<dbReference type="PANTHER" id="PTHR42917:SF2">
    <property type="entry name" value="2,4-DIENOYL-COA REDUCTASE [(2E)-ENOYL-COA-PRODUCING]"/>
    <property type="match status" value="1"/>
</dbReference>
<name>A0A4R5K8P6_9MICC</name>
<keyword evidence="4" id="KW-0288">FMN</keyword>
<evidence type="ECO:0000256" key="8">
    <source>
        <dbReference type="ARBA" id="ARBA00023014"/>
    </source>
</evidence>
<dbReference type="EMBL" id="SMRU01000032">
    <property type="protein sequence ID" value="TDF91182.1"/>
    <property type="molecule type" value="Genomic_DNA"/>
</dbReference>
<keyword evidence="5" id="KW-0479">Metal-binding</keyword>
<accession>A0A4R5K8P6</accession>
<keyword evidence="7" id="KW-0408">Iron</keyword>
<comment type="cofactor">
    <cofactor evidence="2">
        <name>[4Fe-4S] cluster</name>
        <dbReference type="ChEBI" id="CHEBI:49883"/>
    </cofactor>
</comment>
<keyword evidence="6" id="KW-0560">Oxidoreductase</keyword>
<keyword evidence="8" id="KW-0411">Iron-sulfur</keyword>
<dbReference type="GO" id="GO:0046872">
    <property type="term" value="F:metal ion binding"/>
    <property type="evidence" value="ECO:0007669"/>
    <property type="project" value="UniProtKB-KW"/>
</dbReference>
<dbReference type="RefSeq" id="WP_133206289.1">
    <property type="nucleotide sequence ID" value="NZ_SMRU01000032.1"/>
</dbReference>
<dbReference type="CDD" id="cd02803">
    <property type="entry name" value="OYE_like_FMN_family"/>
    <property type="match status" value="1"/>
</dbReference>
<evidence type="ECO:0000256" key="4">
    <source>
        <dbReference type="ARBA" id="ARBA00022643"/>
    </source>
</evidence>
<feature type="domain" description="NADH:flavin oxidoreductase/NADH oxidase N-terminal" evidence="9">
    <location>
        <begin position="9"/>
        <end position="345"/>
    </location>
</feature>
<dbReference type="OrthoDB" id="3169239at2"/>
<dbReference type="SUPFAM" id="SSF51971">
    <property type="entry name" value="Nucleotide-binding domain"/>
    <property type="match status" value="1"/>
</dbReference>
<dbReference type="GO" id="GO:0010181">
    <property type="term" value="F:FMN binding"/>
    <property type="evidence" value="ECO:0007669"/>
    <property type="project" value="InterPro"/>
</dbReference>
<sequence>MPDLQTSALFTPISIGGVEIRNRVVMPPMTTRYSTNAGFATSATVAYYQARARGGVGLVTVEMAAPEVAGRHRFHELGNYDDKFLPGLETIVKAIHDEGARASIQLGHGGSRARRAVSQVQPVAPSAIPTPVFEIEKEIAHPEAMTKERIEETIRAFVSAAARAKRAGFDMVELHGAHGYLISQFLSPSENVRTDEFGGSLRNRARFGLRIIEGIKASVPGLPVIYRLGAEDFYAEGLHTEDAYAVAEWAVESGADAISVTAGHYRSLPGAEVMIPPMKYKEGIFLDMAAAVKARVKVPVIGVGRLGDPEVASRAISEGKLDMTAIGRPLLADAEWVNKAQAGKPVRSCLACNHCVNNMRGGNNLSCVVNPTTGRELEFASSQPTTGRKIVVIGAGPAGLSYAALTAAGNTVSILDKRDRVGGNFLLTGKAPIFNDVEAAEPSFAVYISNLENECRQAGVTFHLGEPAHARTAHLLDADLIVIAAGARYRGGIGPLVEKVLNTRLMQTGAVKRIFSNHKVRDFFYYRFRVGRGRSLVRSLGLTGLPNDRLIIIGDAARAGKAREAITSAFEAALGPVAEANLDSLQFERNIGAQQ</sequence>